<accession>E1K1E1</accession>
<feature type="domain" description="L,D-TPase catalytic" evidence="2">
    <location>
        <begin position="183"/>
        <end position="294"/>
    </location>
</feature>
<dbReference type="eggNOG" id="COG1376">
    <property type="taxonomic scope" value="Bacteria"/>
</dbReference>
<feature type="transmembrane region" description="Helical" evidence="1">
    <location>
        <begin position="41"/>
        <end position="60"/>
    </location>
</feature>
<organism evidence="3 4">
    <name type="scientific">Solidesulfovibrio fructosivorans JJ]</name>
    <dbReference type="NCBI Taxonomy" id="596151"/>
    <lineage>
        <taxon>Bacteria</taxon>
        <taxon>Pseudomonadati</taxon>
        <taxon>Thermodesulfobacteriota</taxon>
        <taxon>Desulfovibrionia</taxon>
        <taxon>Desulfovibrionales</taxon>
        <taxon>Desulfovibrionaceae</taxon>
        <taxon>Solidesulfovibrio</taxon>
    </lineage>
</organism>
<protein>
    <recommendedName>
        <fullName evidence="2">L,D-TPase catalytic domain-containing protein</fullName>
    </recommendedName>
</protein>
<evidence type="ECO:0000313" key="4">
    <source>
        <dbReference type="Proteomes" id="UP000006250"/>
    </source>
</evidence>
<evidence type="ECO:0000256" key="1">
    <source>
        <dbReference type="SAM" id="Phobius"/>
    </source>
</evidence>
<evidence type="ECO:0000259" key="2">
    <source>
        <dbReference type="Pfam" id="PF03734"/>
    </source>
</evidence>
<dbReference type="AlphaFoldDB" id="E1K1E1"/>
<dbReference type="InterPro" id="IPR005490">
    <property type="entry name" value="LD_TPept_cat_dom"/>
</dbReference>
<keyword evidence="1" id="KW-0812">Transmembrane</keyword>
<dbReference type="OrthoDB" id="5449026at2"/>
<sequence length="343" mass="37388">MPEVAGSSRPSGVPDLLLAKQAGFPRTGSPLFVLPARRGPGLFAETFFLAVLFLALLLPAQAAQKKKPRTAPSDFGVVEAGEASTPALRQELARIAVDYAATVTAKTLARVGRSPRLHRLDMLTAPSRQYRDDIRLDALSRLSAAGADLSASQFFVYADRNPATQLAFLAFYDAGAKKVLLLGVDFISTGKLRAGKDSFLTPVGVFENTPENWSYRAQGTKNSKGWRGLGARGSRVWDFGFQQAPRKFRQGVYDSQMRLLMHATDPDQGEPRLGGTDSKGCVRISAASNAFFDRYSILDRRYEEMAVSEPDKDMWILRTGRTPVANPGSYLVVGDSANYSASR</sequence>
<keyword evidence="1" id="KW-0472">Membrane</keyword>
<dbReference type="Proteomes" id="UP000006250">
    <property type="component" value="Unassembled WGS sequence"/>
</dbReference>
<dbReference type="STRING" id="596151.DesfrDRAFT_3691"/>
<evidence type="ECO:0000313" key="3">
    <source>
        <dbReference type="EMBL" id="EFL49556.1"/>
    </source>
</evidence>
<dbReference type="Pfam" id="PF03734">
    <property type="entry name" value="YkuD"/>
    <property type="match status" value="1"/>
</dbReference>
<name>E1K1E1_SOLFR</name>
<dbReference type="EMBL" id="AECZ01000039">
    <property type="protein sequence ID" value="EFL49556.1"/>
    <property type="molecule type" value="Genomic_DNA"/>
</dbReference>
<proteinExistence type="predicted"/>
<keyword evidence="4" id="KW-1185">Reference proteome</keyword>
<keyword evidence="1" id="KW-1133">Transmembrane helix</keyword>
<reference evidence="3 4" key="1">
    <citation type="submission" date="2010-08" db="EMBL/GenBank/DDBJ databases">
        <title>The draft genome of Desulfovibrio fructosovorans JJ.</title>
        <authorList>
            <consortium name="US DOE Joint Genome Institute (JGI-PGF)"/>
            <person name="Lucas S."/>
            <person name="Copeland A."/>
            <person name="Lapidus A."/>
            <person name="Cheng J.-F."/>
            <person name="Bruce D."/>
            <person name="Goodwin L."/>
            <person name="Pitluck S."/>
            <person name="Land M.L."/>
            <person name="Hauser L."/>
            <person name="Chang Y.-J."/>
            <person name="Jeffries C."/>
            <person name="Wall J.D."/>
            <person name="Stahl D.A."/>
            <person name="Arkin A.P."/>
            <person name="Dehal P."/>
            <person name="Stolyar S.M."/>
            <person name="Hazen T.C."/>
            <person name="Woyke T.J."/>
        </authorList>
    </citation>
    <scope>NUCLEOTIDE SEQUENCE [LARGE SCALE GENOMIC DNA]</scope>
    <source>
        <strain evidence="3 4">JJ</strain>
    </source>
</reference>
<comment type="caution">
    <text evidence="3">The sequence shown here is derived from an EMBL/GenBank/DDBJ whole genome shotgun (WGS) entry which is preliminary data.</text>
</comment>
<dbReference type="RefSeq" id="WP_005996402.1">
    <property type="nucleotide sequence ID" value="NZ_AECZ01000039.1"/>
</dbReference>
<dbReference type="GO" id="GO:0016740">
    <property type="term" value="F:transferase activity"/>
    <property type="evidence" value="ECO:0007669"/>
    <property type="project" value="InterPro"/>
</dbReference>
<gene>
    <name evidence="3" type="ORF">DesfrDRAFT_3691</name>
</gene>